<dbReference type="Gene3D" id="3.90.220.20">
    <property type="entry name" value="DNA methylase specificity domains"/>
    <property type="match status" value="1"/>
</dbReference>
<keyword evidence="1" id="KW-0680">Restriction system</keyword>
<dbReference type="RefSeq" id="WP_262599358.1">
    <property type="nucleotide sequence ID" value="NZ_CP103300.1"/>
</dbReference>
<keyword evidence="3" id="KW-0378">Hydrolase</keyword>
<keyword evidence="3" id="KW-0540">Nuclease</keyword>
<accession>A0ABY6GY60</accession>
<organism evidence="3 4">
    <name type="scientific">Endozoicomonas euniceicola</name>
    <dbReference type="NCBI Taxonomy" id="1234143"/>
    <lineage>
        <taxon>Bacteria</taxon>
        <taxon>Pseudomonadati</taxon>
        <taxon>Pseudomonadota</taxon>
        <taxon>Gammaproteobacteria</taxon>
        <taxon>Oceanospirillales</taxon>
        <taxon>Endozoicomonadaceae</taxon>
        <taxon>Endozoicomonas</taxon>
    </lineage>
</organism>
<dbReference type="PANTHER" id="PTHR30408:SF12">
    <property type="entry name" value="TYPE I RESTRICTION ENZYME MJAVIII SPECIFICITY SUBUNIT"/>
    <property type="match status" value="1"/>
</dbReference>
<keyword evidence="2" id="KW-0238">DNA-binding</keyword>
<proteinExistence type="predicted"/>
<dbReference type="EMBL" id="CP103300">
    <property type="protein sequence ID" value="UYM16966.1"/>
    <property type="molecule type" value="Genomic_DNA"/>
</dbReference>
<sequence length="204" mass="22860">MPKKAKAHASRQITLSELVTIQAGYPFRGSIQENPDGDVKAVQPRDISDLGELSADKLITTNLTGKRKADWLQQGDILFISKGIRHFACYVPEDMPETTLAPSLFLLRVKPEYQGQLNPEFLTWQINQAPVQRYFDNSAEGSRQLNIRKPILAAAPIAVPDIETQNTIARLYAASLRENALLHRLIHNRQQQLNAIANDLISHS</sequence>
<dbReference type="SUPFAM" id="SSF116734">
    <property type="entry name" value="DNA methylase specificity domain"/>
    <property type="match status" value="1"/>
</dbReference>
<evidence type="ECO:0000256" key="1">
    <source>
        <dbReference type="ARBA" id="ARBA00022747"/>
    </source>
</evidence>
<keyword evidence="4" id="KW-1185">Reference proteome</keyword>
<evidence type="ECO:0000313" key="3">
    <source>
        <dbReference type="EMBL" id="UYM16966.1"/>
    </source>
</evidence>
<name>A0ABY6GY60_9GAMM</name>
<dbReference type="InterPro" id="IPR052021">
    <property type="entry name" value="Type-I_RS_S_subunit"/>
</dbReference>
<keyword evidence="3" id="KW-0255">Endonuclease</keyword>
<dbReference type="CDD" id="cd16961">
    <property type="entry name" value="RMtype1_S_TRD-CR_like"/>
    <property type="match status" value="1"/>
</dbReference>
<gene>
    <name evidence="3" type="ORF">NX720_03310</name>
</gene>
<dbReference type="Proteomes" id="UP001163255">
    <property type="component" value="Chromosome"/>
</dbReference>
<dbReference type="InterPro" id="IPR044946">
    <property type="entry name" value="Restrct_endonuc_typeI_TRD_sf"/>
</dbReference>
<evidence type="ECO:0000313" key="4">
    <source>
        <dbReference type="Proteomes" id="UP001163255"/>
    </source>
</evidence>
<dbReference type="PANTHER" id="PTHR30408">
    <property type="entry name" value="TYPE-1 RESTRICTION ENZYME ECOKI SPECIFICITY PROTEIN"/>
    <property type="match status" value="1"/>
</dbReference>
<dbReference type="GO" id="GO:0004519">
    <property type="term" value="F:endonuclease activity"/>
    <property type="evidence" value="ECO:0007669"/>
    <property type="project" value="UniProtKB-KW"/>
</dbReference>
<evidence type="ECO:0000256" key="2">
    <source>
        <dbReference type="ARBA" id="ARBA00023125"/>
    </source>
</evidence>
<reference evidence="3" key="1">
    <citation type="submission" date="2022-10" db="EMBL/GenBank/DDBJ databases">
        <title>Completed Genome Sequence of two octocoral isolated bacterium, Endozoicomonas euniceicola EF212T and Endozoicomonas gorgoniicola PS125T.</title>
        <authorList>
            <person name="Chiou Y.-J."/>
            <person name="Chen Y.-H."/>
        </authorList>
    </citation>
    <scope>NUCLEOTIDE SEQUENCE</scope>
    <source>
        <strain evidence="3">EF212</strain>
    </source>
</reference>
<protein>
    <submittedName>
        <fullName evidence="3">Restriction endonuclease subunit S</fullName>
    </submittedName>
</protein>